<evidence type="ECO:0000313" key="3">
    <source>
        <dbReference type="EMBL" id="PJG82961.1"/>
    </source>
</evidence>
<name>A0A2M8RVQ4_9PAST</name>
<feature type="coiled-coil region" evidence="1">
    <location>
        <begin position="44"/>
        <end position="78"/>
    </location>
</feature>
<comment type="caution">
    <text evidence="3">The sequence shown here is derived from an EMBL/GenBank/DDBJ whole genome shotgun (WGS) entry which is preliminary data.</text>
</comment>
<dbReference type="OrthoDB" id="5678977at2"/>
<keyword evidence="1" id="KW-0175">Coiled coil</keyword>
<keyword evidence="4" id="KW-1185">Reference proteome</keyword>
<dbReference type="InterPro" id="IPR016778">
    <property type="entry name" value="Competence_ComB"/>
</dbReference>
<keyword evidence="2" id="KW-0472">Membrane</keyword>
<evidence type="ECO:0000313" key="4">
    <source>
        <dbReference type="Proteomes" id="UP000230282"/>
    </source>
</evidence>
<feature type="transmembrane region" description="Helical" evidence="2">
    <location>
        <begin position="22"/>
        <end position="45"/>
    </location>
</feature>
<gene>
    <name evidence="3" type="ORF">CVP04_06255</name>
</gene>
<dbReference type="Proteomes" id="UP000230282">
    <property type="component" value="Unassembled WGS sequence"/>
</dbReference>
<accession>A0A2M8RVQ4</accession>
<proteinExistence type="predicted"/>
<sequence>MRVHINLLPWRQQQHSARLKRLCIRLAFTIGIALALCFPLDYAAMQLRDDIAQQQAKRQKTETELNQITQQINRLRQHSERHSASQPIDNEMLLQFMTLLNDLPFSQGELQSLEAEEQGISMKGTAQTQAEFERVHQFLTRSELFRAVKLNRFAPQREEFYFEFQIDINNNKDAQQ</sequence>
<dbReference type="PIRSF" id="PIRSF020785">
    <property type="entry name" value="Competence_ComB"/>
    <property type="match status" value="1"/>
</dbReference>
<keyword evidence="2" id="KW-0812">Transmembrane</keyword>
<keyword evidence="2" id="KW-1133">Transmembrane helix</keyword>
<evidence type="ECO:0000256" key="1">
    <source>
        <dbReference type="SAM" id="Coils"/>
    </source>
</evidence>
<organism evidence="3 4">
    <name type="scientific">Caviibacterium pharyngocola</name>
    <dbReference type="NCBI Taxonomy" id="28159"/>
    <lineage>
        <taxon>Bacteria</taxon>
        <taxon>Pseudomonadati</taxon>
        <taxon>Pseudomonadota</taxon>
        <taxon>Gammaproteobacteria</taxon>
        <taxon>Pasteurellales</taxon>
        <taxon>Pasteurellaceae</taxon>
        <taxon>Caviibacterium</taxon>
    </lineage>
</organism>
<dbReference type="AlphaFoldDB" id="A0A2M8RVQ4"/>
<protein>
    <recommendedName>
        <fullName evidence="5">Competence protein ComB</fullName>
    </recommendedName>
</protein>
<dbReference type="EMBL" id="PHGZ01000013">
    <property type="protein sequence ID" value="PJG82961.1"/>
    <property type="molecule type" value="Genomic_DNA"/>
</dbReference>
<dbReference type="RefSeq" id="WP_100296652.1">
    <property type="nucleotide sequence ID" value="NZ_PHGZ01000013.1"/>
</dbReference>
<reference evidence="3 4" key="1">
    <citation type="submission" date="2017-11" db="EMBL/GenBank/DDBJ databases">
        <title>Reclassification of Bisgaard taxon 5 as Caviibacterium pharyngocola gen. nov., sp. nov.</title>
        <authorList>
            <person name="Christensen H."/>
        </authorList>
    </citation>
    <scope>NUCLEOTIDE SEQUENCE [LARGE SCALE GENOMIC DNA]</scope>
    <source>
        <strain evidence="3 4">7_3</strain>
    </source>
</reference>
<evidence type="ECO:0000256" key="2">
    <source>
        <dbReference type="SAM" id="Phobius"/>
    </source>
</evidence>
<evidence type="ECO:0008006" key="5">
    <source>
        <dbReference type="Google" id="ProtNLM"/>
    </source>
</evidence>